<name>A0ABQ2HYV4_9PSEU</name>
<sequence length="95" mass="10711">MSRYEVDKALWDVYRDASAAKQYRRDPVGFLAPRDLSDEEREALAARDVRRLVALGSHPFLTYNFALRLAGGFSMPFVQDYVGQLQGLVVGDITT</sequence>
<comment type="caution">
    <text evidence="2">The sequence shown here is derived from an EMBL/GenBank/DDBJ whole genome shotgun (WGS) entry which is preliminary data.</text>
</comment>
<proteinExistence type="predicted"/>
<dbReference type="RefSeq" id="WP_189155810.1">
    <property type="nucleotide sequence ID" value="NZ_BMNC01000004.1"/>
</dbReference>
<dbReference type="Proteomes" id="UP000597656">
    <property type="component" value="Unassembled WGS sequence"/>
</dbReference>
<evidence type="ECO:0000259" key="1">
    <source>
        <dbReference type="Pfam" id="PF07746"/>
    </source>
</evidence>
<dbReference type="EMBL" id="BMNC01000004">
    <property type="protein sequence ID" value="GGM94808.1"/>
    <property type="molecule type" value="Genomic_DNA"/>
</dbReference>
<organism evidence="2 3">
    <name type="scientific">Lentzea pudingi</name>
    <dbReference type="NCBI Taxonomy" id="1789439"/>
    <lineage>
        <taxon>Bacteria</taxon>
        <taxon>Bacillati</taxon>
        <taxon>Actinomycetota</taxon>
        <taxon>Actinomycetes</taxon>
        <taxon>Pseudonocardiales</taxon>
        <taxon>Pseudonocardiaceae</taxon>
        <taxon>Lentzea</taxon>
    </lineage>
</organism>
<protein>
    <recommendedName>
        <fullName evidence="1">Extradiol ring-cleavage dioxygenase LigAB LigA subunit domain-containing protein</fullName>
    </recommendedName>
</protein>
<evidence type="ECO:0000313" key="2">
    <source>
        <dbReference type="EMBL" id="GGM94808.1"/>
    </source>
</evidence>
<dbReference type="Gene3D" id="1.10.700.10">
    <property type="entry name" value="Dioxygenase LigAB, LigA subunit"/>
    <property type="match status" value="1"/>
</dbReference>
<dbReference type="Pfam" id="PF07746">
    <property type="entry name" value="LigA"/>
    <property type="match status" value="1"/>
</dbReference>
<dbReference type="SUPFAM" id="SSF48076">
    <property type="entry name" value="LigA subunit of an aromatic-ring-opening dioxygenase LigAB"/>
    <property type="match status" value="1"/>
</dbReference>
<evidence type="ECO:0000313" key="3">
    <source>
        <dbReference type="Proteomes" id="UP000597656"/>
    </source>
</evidence>
<feature type="domain" description="Extradiol ring-cleavage dioxygenase LigAB LigA subunit" evidence="1">
    <location>
        <begin position="16"/>
        <end position="67"/>
    </location>
</feature>
<dbReference type="InterPro" id="IPR011986">
    <property type="entry name" value="Xdiol_dOase_LigA"/>
</dbReference>
<reference evidence="3" key="1">
    <citation type="journal article" date="2019" name="Int. J. Syst. Evol. Microbiol.">
        <title>The Global Catalogue of Microorganisms (GCM) 10K type strain sequencing project: providing services to taxonomists for standard genome sequencing and annotation.</title>
        <authorList>
            <consortium name="The Broad Institute Genomics Platform"/>
            <consortium name="The Broad Institute Genome Sequencing Center for Infectious Disease"/>
            <person name="Wu L."/>
            <person name="Ma J."/>
        </authorList>
    </citation>
    <scope>NUCLEOTIDE SEQUENCE [LARGE SCALE GENOMIC DNA]</scope>
    <source>
        <strain evidence="3">CGMCC 4.7319</strain>
    </source>
</reference>
<accession>A0ABQ2HYV4</accession>
<dbReference type="InterPro" id="IPR036622">
    <property type="entry name" value="LigA_sf"/>
</dbReference>
<gene>
    <name evidence="2" type="ORF">GCM10011609_35330</name>
</gene>
<keyword evidence="3" id="KW-1185">Reference proteome</keyword>